<keyword evidence="9 12" id="KW-0521">NADP</keyword>
<keyword evidence="15" id="KW-1185">Reference proteome</keyword>
<evidence type="ECO:0000256" key="12">
    <source>
        <dbReference type="PIRNR" id="PIRNR006769"/>
    </source>
</evidence>
<dbReference type="Gene3D" id="3.40.140.10">
    <property type="entry name" value="Cytidine Deaminase, domain 2"/>
    <property type="match status" value="1"/>
</dbReference>
<evidence type="ECO:0000256" key="8">
    <source>
        <dbReference type="ARBA" id="ARBA00022833"/>
    </source>
</evidence>
<dbReference type="Pfam" id="PF01872">
    <property type="entry name" value="RibD_C"/>
    <property type="match status" value="1"/>
</dbReference>
<keyword evidence="7 12" id="KW-0479">Metal-binding</keyword>
<organism evidence="14 15">
    <name type="scientific">Lutimonas vermicola</name>
    <dbReference type="NCBI Taxonomy" id="414288"/>
    <lineage>
        <taxon>Bacteria</taxon>
        <taxon>Pseudomonadati</taxon>
        <taxon>Bacteroidota</taxon>
        <taxon>Flavobacteriia</taxon>
        <taxon>Flavobacteriales</taxon>
        <taxon>Flavobacteriaceae</taxon>
        <taxon>Lutimonas</taxon>
    </lineage>
</organism>
<comment type="cofactor">
    <cofactor evidence="12">
        <name>Zn(2+)</name>
        <dbReference type="ChEBI" id="CHEBI:29105"/>
    </cofactor>
    <text evidence="12">Binds 1 zinc ion.</text>
</comment>
<keyword evidence="11" id="KW-0511">Multifunctional enzyme</keyword>
<dbReference type="Gene3D" id="3.40.430.10">
    <property type="entry name" value="Dihydrofolate Reductase, subunit A"/>
    <property type="match status" value="1"/>
</dbReference>
<dbReference type="PIRSF" id="PIRSF006769">
    <property type="entry name" value="RibD"/>
    <property type="match status" value="1"/>
</dbReference>
<protein>
    <recommendedName>
        <fullName evidence="12">Riboflavin biosynthesis protein RibD</fullName>
    </recommendedName>
    <domain>
        <recommendedName>
            <fullName evidence="12">Diaminohydroxyphosphoribosylaminopyrimidine deaminase</fullName>
            <shortName evidence="12">DRAP deaminase</shortName>
            <ecNumber evidence="12">3.5.4.26</ecNumber>
        </recommendedName>
        <alternativeName>
            <fullName evidence="12">Riboflavin-specific deaminase</fullName>
        </alternativeName>
    </domain>
    <domain>
        <recommendedName>
            <fullName evidence="12">5-amino-6-(5-phosphoribosylamino)uracil reductase</fullName>
            <ecNumber evidence="12">1.1.1.193</ecNumber>
        </recommendedName>
        <alternativeName>
            <fullName evidence="12">HTP reductase</fullName>
        </alternativeName>
    </domain>
</protein>
<comment type="pathway">
    <text evidence="2 12">Cofactor biosynthesis; riboflavin biosynthesis; 5-amino-6-(D-ribitylamino)uracil from GTP: step 2/4.</text>
</comment>
<dbReference type="InterPro" id="IPR002734">
    <property type="entry name" value="RibDG_C"/>
</dbReference>
<dbReference type="NCBIfam" id="TIGR00326">
    <property type="entry name" value="eubact_ribD"/>
    <property type="match status" value="1"/>
</dbReference>
<dbReference type="InterPro" id="IPR050765">
    <property type="entry name" value="Riboflavin_Biosynth_HTPR"/>
</dbReference>
<dbReference type="PANTHER" id="PTHR38011">
    <property type="entry name" value="DIHYDROFOLATE REDUCTASE FAMILY PROTEIN (AFU_ORTHOLOGUE AFUA_8G06820)"/>
    <property type="match status" value="1"/>
</dbReference>
<dbReference type="CDD" id="cd01284">
    <property type="entry name" value="Riboflavin_deaminase-reductase"/>
    <property type="match status" value="1"/>
</dbReference>
<accession>A0ABU9KXI5</accession>
<dbReference type="EMBL" id="JBCDNA010000001">
    <property type="protein sequence ID" value="MEL4454290.1"/>
    <property type="molecule type" value="Genomic_DNA"/>
</dbReference>
<dbReference type="SUPFAM" id="SSF53927">
    <property type="entry name" value="Cytidine deaminase-like"/>
    <property type="match status" value="1"/>
</dbReference>
<comment type="pathway">
    <text evidence="3 12">Cofactor biosynthesis; riboflavin biosynthesis; 5-amino-6-(D-ribitylamino)uracil from GTP: step 3/4.</text>
</comment>
<dbReference type="InterPro" id="IPR016192">
    <property type="entry name" value="APOBEC/CMP_deaminase_Zn-bd"/>
</dbReference>
<keyword evidence="12 14" id="KW-0378">Hydrolase</keyword>
<dbReference type="GO" id="GO:0008835">
    <property type="term" value="F:diaminohydroxyphosphoribosylaminopyrimidine deaminase activity"/>
    <property type="evidence" value="ECO:0007669"/>
    <property type="project" value="UniProtKB-EC"/>
</dbReference>
<dbReference type="PROSITE" id="PS51747">
    <property type="entry name" value="CYT_DCMP_DEAMINASES_2"/>
    <property type="match status" value="1"/>
</dbReference>
<evidence type="ECO:0000256" key="6">
    <source>
        <dbReference type="ARBA" id="ARBA00022619"/>
    </source>
</evidence>
<dbReference type="EC" id="3.5.4.26" evidence="12"/>
<evidence type="ECO:0000256" key="2">
    <source>
        <dbReference type="ARBA" id="ARBA00004882"/>
    </source>
</evidence>
<dbReference type="PROSITE" id="PS00903">
    <property type="entry name" value="CYT_DCMP_DEAMINASES_1"/>
    <property type="match status" value="1"/>
</dbReference>
<evidence type="ECO:0000256" key="11">
    <source>
        <dbReference type="ARBA" id="ARBA00023268"/>
    </source>
</evidence>
<evidence type="ECO:0000256" key="9">
    <source>
        <dbReference type="ARBA" id="ARBA00022857"/>
    </source>
</evidence>
<dbReference type="GO" id="GO:0008703">
    <property type="term" value="F:5-amino-6-(5-phosphoribosylamino)uracil reductase activity"/>
    <property type="evidence" value="ECO:0007669"/>
    <property type="project" value="UniProtKB-EC"/>
</dbReference>
<comment type="caution">
    <text evidence="14">The sequence shown here is derived from an EMBL/GenBank/DDBJ whole genome shotgun (WGS) entry which is preliminary data.</text>
</comment>
<evidence type="ECO:0000256" key="1">
    <source>
        <dbReference type="ARBA" id="ARBA00002151"/>
    </source>
</evidence>
<evidence type="ECO:0000259" key="13">
    <source>
        <dbReference type="PROSITE" id="PS51747"/>
    </source>
</evidence>
<gene>
    <name evidence="14" type="primary">ribD</name>
    <name evidence="14" type="ORF">AABB81_00170</name>
</gene>
<dbReference type="SUPFAM" id="SSF53597">
    <property type="entry name" value="Dihydrofolate reductase-like"/>
    <property type="match status" value="1"/>
</dbReference>
<comment type="catalytic activity">
    <reaction evidence="12">
        <text>5-amino-6-(5-phospho-D-ribitylamino)uracil + NADP(+) = 5-amino-6-(5-phospho-D-ribosylamino)uracil + NADPH + H(+)</text>
        <dbReference type="Rhea" id="RHEA:17845"/>
        <dbReference type="ChEBI" id="CHEBI:15378"/>
        <dbReference type="ChEBI" id="CHEBI:57783"/>
        <dbReference type="ChEBI" id="CHEBI:58349"/>
        <dbReference type="ChEBI" id="CHEBI:58421"/>
        <dbReference type="ChEBI" id="CHEBI:58453"/>
        <dbReference type="EC" id="1.1.1.193"/>
    </reaction>
</comment>
<dbReference type="EC" id="1.1.1.193" evidence="12"/>
<keyword evidence="8 12" id="KW-0862">Zinc</keyword>
<evidence type="ECO:0000256" key="4">
    <source>
        <dbReference type="ARBA" id="ARBA00005259"/>
    </source>
</evidence>
<proteinExistence type="inferred from homology"/>
<evidence type="ECO:0000256" key="10">
    <source>
        <dbReference type="ARBA" id="ARBA00023002"/>
    </source>
</evidence>
<dbReference type="Proteomes" id="UP001474120">
    <property type="component" value="Unassembled WGS sequence"/>
</dbReference>
<dbReference type="InterPro" id="IPR016193">
    <property type="entry name" value="Cytidine_deaminase-like"/>
</dbReference>
<reference evidence="14 15" key="1">
    <citation type="submission" date="2024-04" db="EMBL/GenBank/DDBJ databases">
        <title>whole genome sequencing of Lutimonas vermicola strain IMCC1616.</title>
        <authorList>
            <person name="Bae S.S."/>
        </authorList>
    </citation>
    <scope>NUCLEOTIDE SEQUENCE [LARGE SCALE GENOMIC DNA]</scope>
    <source>
        <strain evidence="14 15">IMCC1616</strain>
    </source>
</reference>
<comment type="similarity">
    <text evidence="5 12">In the C-terminal section; belongs to the HTP reductase family.</text>
</comment>
<keyword evidence="6 12" id="KW-0686">Riboflavin biosynthesis</keyword>
<evidence type="ECO:0000256" key="7">
    <source>
        <dbReference type="ARBA" id="ARBA00022723"/>
    </source>
</evidence>
<dbReference type="PANTHER" id="PTHR38011:SF7">
    <property type="entry name" value="2,5-DIAMINO-6-RIBOSYLAMINO-4(3H)-PYRIMIDINONE 5'-PHOSPHATE REDUCTASE"/>
    <property type="match status" value="1"/>
</dbReference>
<dbReference type="InterPro" id="IPR002125">
    <property type="entry name" value="CMP_dCMP_dom"/>
</dbReference>
<name>A0ABU9KXI5_9FLAO</name>
<dbReference type="InterPro" id="IPR024072">
    <property type="entry name" value="DHFR-like_dom_sf"/>
</dbReference>
<sequence length="348" mass="39565">MNEHDQFMTRCLELAKNGLGSVYPNPMVGSVLVHKGLIIGEGWHQRAGGPHAEVRAIDSVKKKELLAEATLYVNLEPCSHYGRTPPCADLIVTNGIKKVVIGSVDSNEKVGGKGVKRLRENGVEVISSVMEKQSRELNKRFFTFHEKKRPYVILKWAQSKDGYIFPESELTEKGTPYWISNAYSLQRVHQWRAEEASILVGKNTVLQDDPRLNLRDFEGNPILRITIDRHLKIPEAMNFFDQTSKTMIYNAIKNEQQSELVYVKLDFQKELIGQIMDHLYEIEVQSLIVEGGLLTLNSFIQSGFWDEARVIKGKQVFNKGIKAPVAEGSLVKEELIDDNLLQIYKRIL</sequence>
<keyword evidence="10 12" id="KW-0560">Oxidoreductase</keyword>
<comment type="similarity">
    <text evidence="4 12">In the N-terminal section; belongs to the cytidine and deoxycytidylate deaminase family.</text>
</comment>
<dbReference type="InterPro" id="IPR004794">
    <property type="entry name" value="Eubact_RibD"/>
</dbReference>
<dbReference type="Pfam" id="PF00383">
    <property type="entry name" value="dCMP_cyt_deam_1"/>
    <property type="match status" value="1"/>
</dbReference>
<evidence type="ECO:0000313" key="15">
    <source>
        <dbReference type="Proteomes" id="UP001474120"/>
    </source>
</evidence>
<comment type="function">
    <text evidence="1 12">Converts 2,5-diamino-6-(ribosylamino)-4(3h)-pyrimidinone 5'-phosphate into 5-amino-6-(ribosylamino)-2,4(1h,3h)-pyrimidinedione 5'-phosphate.</text>
</comment>
<comment type="catalytic activity">
    <reaction evidence="12">
        <text>2,5-diamino-6-hydroxy-4-(5-phosphoribosylamino)-pyrimidine + H2O + H(+) = 5-amino-6-(5-phospho-D-ribosylamino)uracil + NH4(+)</text>
        <dbReference type="Rhea" id="RHEA:21868"/>
        <dbReference type="ChEBI" id="CHEBI:15377"/>
        <dbReference type="ChEBI" id="CHEBI:15378"/>
        <dbReference type="ChEBI" id="CHEBI:28938"/>
        <dbReference type="ChEBI" id="CHEBI:58453"/>
        <dbReference type="ChEBI" id="CHEBI:58614"/>
        <dbReference type="EC" id="3.5.4.26"/>
    </reaction>
</comment>
<dbReference type="RefSeq" id="WP_342157797.1">
    <property type="nucleotide sequence ID" value="NZ_JBCDNA010000001.1"/>
</dbReference>
<evidence type="ECO:0000313" key="14">
    <source>
        <dbReference type="EMBL" id="MEL4454290.1"/>
    </source>
</evidence>
<feature type="domain" description="CMP/dCMP-type deaminase" evidence="13">
    <location>
        <begin position="2"/>
        <end position="125"/>
    </location>
</feature>
<evidence type="ECO:0000256" key="5">
    <source>
        <dbReference type="ARBA" id="ARBA00007417"/>
    </source>
</evidence>
<evidence type="ECO:0000256" key="3">
    <source>
        <dbReference type="ARBA" id="ARBA00004910"/>
    </source>
</evidence>